<evidence type="ECO:0000313" key="3">
    <source>
        <dbReference type="EMBL" id="KAE9534369.1"/>
    </source>
</evidence>
<gene>
    <name evidence="3" type="ORF">AGLY_008459</name>
</gene>
<protein>
    <submittedName>
        <fullName evidence="3">Uncharacterized protein</fullName>
    </submittedName>
</protein>
<feature type="region of interest" description="Disordered" evidence="1">
    <location>
        <begin position="136"/>
        <end position="190"/>
    </location>
</feature>
<feature type="chain" id="PRO_5026062927" evidence="2">
    <location>
        <begin position="25"/>
        <end position="190"/>
    </location>
</feature>
<keyword evidence="2" id="KW-0732">Signal</keyword>
<dbReference type="EMBL" id="VYZN01000028">
    <property type="protein sequence ID" value="KAE9534369.1"/>
    <property type="molecule type" value="Genomic_DNA"/>
</dbReference>
<reference evidence="3 4" key="1">
    <citation type="submission" date="2019-08" db="EMBL/GenBank/DDBJ databases">
        <title>The genome of the soybean aphid Biotype 1, its phylome, world population structure and adaptation to the North American continent.</title>
        <authorList>
            <person name="Giordano R."/>
            <person name="Donthu R.K."/>
            <person name="Hernandez A.G."/>
            <person name="Wright C.L."/>
            <person name="Zimin A.V."/>
        </authorList>
    </citation>
    <scope>NUCLEOTIDE SEQUENCE [LARGE SCALE GENOMIC DNA]</scope>
    <source>
        <tissue evidence="3">Whole aphids</tissue>
    </source>
</reference>
<evidence type="ECO:0000256" key="2">
    <source>
        <dbReference type="SAM" id="SignalP"/>
    </source>
</evidence>
<feature type="compositionally biased region" description="Basic and acidic residues" evidence="1">
    <location>
        <begin position="164"/>
        <end position="190"/>
    </location>
</feature>
<sequence>MVHIRTILTLYIVILAVNNVLVEAGQGTNNRKENLKERASTHKTILQKYEDRITKKLGSSMDQHIEEKLTAISYIIIDNILIHDSFQLYLKSVFEVLKKYAVRQINSRFLKLSQIYNKWETKNFPDKKKKADALKILKNKNKKERNKNNQEKRNKNNQKRRNKNNQDKGNKGVEKKNLGNEKKSKKKDDK</sequence>
<dbReference type="Proteomes" id="UP000475862">
    <property type="component" value="Unassembled WGS sequence"/>
</dbReference>
<dbReference type="AlphaFoldDB" id="A0A6G0TMB2"/>
<proteinExistence type="predicted"/>
<evidence type="ECO:0000313" key="4">
    <source>
        <dbReference type="Proteomes" id="UP000475862"/>
    </source>
</evidence>
<evidence type="ECO:0000256" key="1">
    <source>
        <dbReference type="SAM" id="MobiDB-lite"/>
    </source>
</evidence>
<keyword evidence="4" id="KW-1185">Reference proteome</keyword>
<feature type="signal peptide" evidence="2">
    <location>
        <begin position="1"/>
        <end position="24"/>
    </location>
</feature>
<organism evidence="3 4">
    <name type="scientific">Aphis glycines</name>
    <name type="common">Soybean aphid</name>
    <dbReference type="NCBI Taxonomy" id="307491"/>
    <lineage>
        <taxon>Eukaryota</taxon>
        <taxon>Metazoa</taxon>
        <taxon>Ecdysozoa</taxon>
        <taxon>Arthropoda</taxon>
        <taxon>Hexapoda</taxon>
        <taxon>Insecta</taxon>
        <taxon>Pterygota</taxon>
        <taxon>Neoptera</taxon>
        <taxon>Paraneoptera</taxon>
        <taxon>Hemiptera</taxon>
        <taxon>Sternorrhyncha</taxon>
        <taxon>Aphidomorpha</taxon>
        <taxon>Aphidoidea</taxon>
        <taxon>Aphididae</taxon>
        <taxon>Aphidini</taxon>
        <taxon>Aphis</taxon>
        <taxon>Aphis</taxon>
    </lineage>
</organism>
<comment type="caution">
    <text evidence="3">The sequence shown here is derived from an EMBL/GenBank/DDBJ whole genome shotgun (WGS) entry which is preliminary data.</text>
</comment>
<name>A0A6G0TMB2_APHGL</name>
<dbReference type="OrthoDB" id="6623778at2759"/>
<accession>A0A6G0TMB2</accession>